<dbReference type="PROSITE" id="PS50082">
    <property type="entry name" value="WD_REPEATS_2"/>
    <property type="match status" value="2"/>
</dbReference>
<dbReference type="Pfam" id="PF00400">
    <property type="entry name" value="WD40"/>
    <property type="match status" value="2"/>
</dbReference>
<feature type="region of interest" description="Disordered" evidence="5">
    <location>
        <begin position="492"/>
        <end position="512"/>
    </location>
</feature>
<dbReference type="Pfam" id="PF17120">
    <property type="entry name" value="zf-RING_16"/>
    <property type="match status" value="1"/>
</dbReference>
<evidence type="ECO:0000256" key="3">
    <source>
        <dbReference type="ARBA" id="ARBA00038452"/>
    </source>
</evidence>
<reference evidence="7" key="1">
    <citation type="submission" date="2022-08" db="UniProtKB">
        <authorList>
            <consortium name="EnsemblMetazoa"/>
        </authorList>
    </citation>
    <scope>IDENTIFICATION</scope>
    <source>
        <strain evidence="7">05x7-T-G4-1.051#20</strain>
    </source>
</reference>
<keyword evidence="1 4" id="KW-0853">WD repeat</keyword>
<dbReference type="InterPro" id="IPR039456">
    <property type="entry name" value="WDR59_mRING-H2-C3H3C2"/>
</dbReference>
<dbReference type="GO" id="GO:0035859">
    <property type="term" value="C:Seh1-associated complex"/>
    <property type="evidence" value="ECO:0007669"/>
    <property type="project" value="TreeGrafter"/>
</dbReference>
<dbReference type="EnsemblMetazoa" id="G34573.1">
    <property type="protein sequence ID" value="G34573.1:cds"/>
    <property type="gene ID" value="G34573"/>
</dbReference>
<evidence type="ECO:0000256" key="2">
    <source>
        <dbReference type="ARBA" id="ARBA00022737"/>
    </source>
</evidence>
<evidence type="ECO:0000313" key="7">
    <source>
        <dbReference type="EnsemblMetazoa" id="G34573.1:cds"/>
    </source>
</evidence>
<evidence type="ECO:0000313" key="8">
    <source>
        <dbReference type="Proteomes" id="UP000005408"/>
    </source>
</evidence>
<dbReference type="InterPro" id="IPR019775">
    <property type="entry name" value="WD40_repeat_CS"/>
</dbReference>
<feature type="domain" description="RWD" evidence="6">
    <location>
        <begin position="387"/>
        <end position="488"/>
    </location>
</feature>
<comment type="similarity">
    <text evidence="3">Belongs to the WD repeat WDR59 family.</text>
</comment>
<feature type="repeat" description="WD" evidence="4">
    <location>
        <begin position="101"/>
        <end position="143"/>
    </location>
</feature>
<dbReference type="PANTHER" id="PTHR46170:SF1">
    <property type="entry name" value="GATOR COMPLEX PROTEIN WDR59"/>
    <property type="match status" value="1"/>
</dbReference>
<dbReference type="GO" id="GO:0035591">
    <property type="term" value="F:signaling adaptor activity"/>
    <property type="evidence" value="ECO:0007669"/>
    <property type="project" value="TreeGrafter"/>
</dbReference>
<dbReference type="InterPro" id="IPR049566">
    <property type="entry name" value="WDR59_RTC1-like_RING_Znf"/>
</dbReference>
<dbReference type="AlphaFoldDB" id="A0A8W8MJ41"/>
<keyword evidence="8" id="KW-1185">Reference proteome</keyword>
<feature type="compositionally biased region" description="Basic and acidic residues" evidence="5">
    <location>
        <begin position="492"/>
        <end position="503"/>
    </location>
</feature>
<name>A0A8W8MJ41_MAGGI</name>
<dbReference type="PANTHER" id="PTHR46170">
    <property type="entry name" value="GATOR COMPLEX PROTEIN WDR59"/>
    <property type="match status" value="1"/>
</dbReference>
<dbReference type="InterPro" id="IPR006575">
    <property type="entry name" value="RWD_dom"/>
</dbReference>
<protein>
    <recommendedName>
        <fullName evidence="6">RWD domain-containing protein</fullName>
    </recommendedName>
</protein>
<dbReference type="SUPFAM" id="SSF50978">
    <property type="entry name" value="WD40 repeat-like"/>
    <property type="match status" value="1"/>
</dbReference>
<dbReference type="PROSITE" id="PS00678">
    <property type="entry name" value="WD_REPEATS_1"/>
    <property type="match status" value="2"/>
</dbReference>
<evidence type="ECO:0000259" key="6">
    <source>
        <dbReference type="PROSITE" id="PS50908"/>
    </source>
</evidence>
<dbReference type="InterPro" id="IPR001680">
    <property type="entry name" value="WD40_rpt"/>
</dbReference>
<dbReference type="Proteomes" id="UP000005408">
    <property type="component" value="Unassembled WGS sequence"/>
</dbReference>
<feature type="compositionally biased region" description="Polar residues" evidence="5">
    <location>
        <begin position="332"/>
        <end position="352"/>
    </location>
</feature>
<evidence type="ECO:0000256" key="4">
    <source>
        <dbReference type="PROSITE-ProRule" id="PRU00221"/>
    </source>
</evidence>
<evidence type="ECO:0000256" key="5">
    <source>
        <dbReference type="SAM" id="MobiDB-lite"/>
    </source>
</evidence>
<dbReference type="PROSITE" id="PS50294">
    <property type="entry name" value="WD_REPEATS_REGION"/>
    <property type="match status" value="2"/>
</dbReference>
<dbReference type="GO" id="GO:0005774">
    <property type="term" value="C:vacuolar membrane"/>
    <property type="evidence" value="ECO:0007669"/>
    <property type="project" value="TreeGrafter"/>
</dbReference>
<proteinExistence type="inferred from homology"/>
<organism evidence="7 8">
    <name type="scientific">Magallana gigas</name>
    <name type="common">Pacific oyster</name>
    <name type="synonym">Crassostrea gigas</name>
    <dbReference type="NCBI Taxonomy" id="29159"/>
    <lineage>
        <taxon>Eukaryota</taxon>
        <taxon>Metazoa</taxon>
        <taxon>Spiralia</taxon>
        <taxon>Lophotrochozoa</taxon>
        <taxon>Mollusca</taxon>
        <taxon>Bivalvia</taxon>
        <taxon>Autobranchia</taxon>
        <taxon>Pteriomorphia</taxon>
        <taxon>Ostreida</taxon>
        <taxon>Ostreoidea</taxon>
        <taxon>Ostreidae</taxon>
        <taxon>Magallana</taxon>
    </lineage>
</organism>
<dbReference type="InterPro" id="IPR036322">
    <property type="entry name" value="WD40_repeat_dom_sf"/>
</dbReference>
<dbReference type="GO" id="GO:1904263">
    <property type="term" value="P:positive regulation of TORC1 signaling"/>
    <property type="evidence" value="ECO:0007669"/>
    <property type="project" value="TreeGrafter"/>
</dbReference>
<feature type="region of interest" description="Disordered" evidence="5">
    <location>
        <begin position="325"/>
        <end position="368"/>
    </location>
</feature>
<keyword evidence="2" id="KW-0677">Repeat</keyword>
<dbReference type="InterPro" id="IPR015943">
    <property type="entry name" value="WD40/YVTN_repeat-like_dom_sf"/>
</dbReference>
<dbReference type="SMART" id="SM00320">
    <property type="entry name" value="WD40"/>
    <property type="match status" value="4"/>
</dbReference>
<dbReference type="InterPro" id="IPR049567">
    <property type="entry name" value="WDR59-like"/>
</dbReference>
<feature type="repeat" description="WD" evidence="4">
    <location>
        <begin position="187"/>
        <end position="223"/>
    </location>
</feature>
<feature type="compositionally biased region" description="Basic and acidic residues" evidence="5">
    <location>
        <begin position="353"/>
        <end position="367"/>
    </location>
</feature>
<sequence>MSLQWSGEQVVAKFPDVQANTMAVDCMGVWVALAGRRAISMVNLKKPKEKPLKSARQSKWDVSCVQWNQVPSHLNLFVTAYNQKLDLHSWKDSNITSLCSMKGHSRTVSDVSWSPSDPNKILSCSVDTFINLWDVNDPRKPVRSFQTVSGAYQVKWNRLSENMFATTHEGELRIWDIREGTSPVQYIAAHLSKIHGLDWNPNSKSELATCSQDCSVKFWDINNPRQCKGSLNPGSPVWRARYTPFGQGIVTVVVPQLRRGDNSLHLWNTARSNPVHQFVGHQDVILEFQWRKQPEGSVDHQLITWSKDQSLRVWKIDSQLQKRCGHDMGEMNDSSENESSQGGRESVSQNSMHENDLETDHGNKDFQRQMSMSPDSVVFQQPQTLEQEFELMNTNIPHIQVEELDAVKRTCSVSAVSRNFNIGLRMQFPENYPCSEPPTFEFLESNLNYDIKRQLHKVMLDTALMHAKRNTSCLEPCLRQLSLALNQPYNFRPEERKTPDPEPARPFNLSWHPTKPPYNSKPSYMAWHSPSGLQDINIPFPRTSGARFSAAGYLVVFGRSHEARKGPSGTEITPKALYDLTDFASKSRNRYPPKLYSIPFHQNYSISPPTPVAENVSISEWYMYRPKVTNQPKGKRKHRPKESTEVKPVLAPVKIYDSSCLLPIQKELGKNYIIDRSNIPAMCSHNAKAASAVGRKDLVQLWSLVALTASEKLKPQNNPDDELPWAQHPFGKEMIKYLFDFYMKIHDVQTLAMLVCVLWDRENAIVPPPKKEKASLLPQSTSMEYVPPNMDNPDFLSSSTDSGWLTAGSNLLKSFKTLTSHLQVHSTRPPPHTSVQSRLPSQHHLSEVSSHPDLANMTGVLKIRRSNSLSCLEDSFEDYRIEDEEGIKEKESERQAKIHENNCRLLDPSAQNQYDVFLMSYADILFHWGYTNNSKLVLKFMTHLPEPHTGIEFGVQCFHCSQDGRGAKCGSCKNLAFNCSICHIGVKGNSMFCLKCGHGGHTTHILDWFKENSQCPTGCSCRCVEAKSEITM</sequence>
<dbReference type="GO" id="GO:0034198">
    <property type="term" value="P:cellular response to amino acid starvation"/>
    <property type="evidence" value="ECO:0007669"/>
    <property type="project" value="TreeGrafter"/>
</dbReference>
<evidence type="ECO:0000256" key="1">
    <source>
        <dbReference type="ARBA" id="ARBA00022574"/>
    </source>
</evidence>
<dbReference type="CDD" id="cd16692">
    <property type="entry name" value="mRING-H2-C3H3C2_WDR59"/>
    <property type="match status" value="1"/>
</dbReference>
<dbReference type="PROSITE" id="PS50908">
    <property type="entry name" value="RWD"/>
    <property type="match status" value="1"/>
</dbReference>
<accession>A0A8W8MJ41</accession>
<dbReference type="Gene3D" id="2.130.10.10">
    <property type="entry name" value="YVTN repeat-like/Quinoprotein amine dehydrogenase"/>
    <property type="match status" value="2"/>
</dbReference>